<dbReference type="OrthoDB" id="10047078at2759"/>
<dbReference type="InterPro" id="IPR042099">
    <property type="entry name" value="ANL_N_sf"/>
</dbReference>
<protein>
    <recommendedName>
        <fullName evidence="6">TauD/TfdA-like domain-containing protein</fullName>
    </recommendedName>
</protein>
<dbReference type="GO" id="GO:0019346">
    <property type="term" value="P:transsulfuration"/>
    <property type="evidence" value="ECO:0007669"/>
    <property type="project" value="InterPro"/>
</dbReference>
<dbReference type="SUPFAM" id="SSF51197">
    <property type="entry name" value="Clavaminate synthase-like"/>
    <property type="match status" value="1"/>
</dbReference>
<dbReference type="Gene3D" id="3.40.640.10">
    <property type="entry name" value="Type I PLP-dependent aspartate aminotransferase-like (Major domain)"/>
    <property type="match status" value="1"/>
</dbReference>
<evidence type="ECO:0000256" key="3">
    <source>
        <dbReference type="ARBA" id="ARBA00023002"/>
    </source>
</evidence>
<dbReference type="Proteomes" id="UP000009097">
    <property type="component" value="Unassembled WGS sequence"/>
</dbReference>
<reference evidence="4" key="1">
    <citation type="submission" date="2007-04" db="EMBL/GenBank/DDBJ databases">
        <authorList>
            <consortium name="The Broad Institute Genome Sequencing Platform"/>
            <person name="Birren B."/>
            <person name="Lander E."/>
            <person name="Galagan J."/>
            <person name="Nusbaum C."/>
            <person name="Devon K."/>
            <person name="Ma L.-J."/>
            <person name="Jaffe D."/>
            <person name="Butler J."/>
            <person name="Alvarez P."/>
            <person name="Gnerre S."/>
            <person name="Grabherr M."/>
            <person name="Kleber M."/>
            <person name="Mauceli E."/>
            <person name="Brockman W."/>
            <person name="MacCallum I.A."/>
            <person name="Young S."/>
            <person name="LaButti K."/>
            <person name="DeCaprio D."/>
            <person name="Crawford M."/>
            <person name="Koehrsen M."/>
            <person name="Engels R."/>
            <person name="Montgomery P."/>
            <person name="Pearson M."/>
            <person name="Howarth C."/>
            <person name="Larson L."/>
            <person name="White J."/>
            <person name="O'Leary S."/>
            <person name="Kodira C."/>
            <person name="Zeng Q."/>
            <person name="Yandava C."/>
            <person name="Alvarado L."/>
            <person name="Kistler C."/>
            <person name="Shim W.-B."/>
            <person name="Kang S."/>
            <person name="Woloshuk C."/>
        </authorList>
    </citation>
    <scope>NUCLEOTIDE SEQUENCE</scope>
    <source>
        <strain evidence="4">4287</strain>
    </source>
</reference>
<keyword evidence="3" id="KW-0560">Oxidoreductase</keyword>
<dbReference type="Gene3D" id="3.90.1150.10">
    <property type="entry name" value="Aspartate Aminotransferase, domain 1"/>
    <property type="match status" value="1"/>
</dbReference>
<evidence type="ECO:0008006" key="6">
    <source>
        <dbReference type="Google" id="ProtNLM"/>
    </source>
</evidence>
<dbReference type="Gene3D" id="3.60.130.10">
    <property type="entry name" value="Clavaminate synthase-like"/>
    <property type="match status" value="1"/>
</dbReference>
<dbReference type="KEGG" id="fox:FOXG_18695"/>
<dbReference type="PANTHER" id="PTHR42699:SF1">
    <property type="entry name" value="CYSTATHIONINE GAMMA-SYNTHASE-RELATED"/>
    <property type="match status" value="1"/>
</dbReference>
<evidence type="ECO:0000256" key="2">
    <source>
        <dbReference type="ARBA" id="ARBA00022898"/>
    </source>
</evidence>
<dbReference type="GO" id="GO:0003962">
    <property type="term" value="F:cystathionine gamma-synthase activity"/>
    <property type="evidence" value="ECO:0007669"/>
    <property type="project" value="TreeGrafter"/>
</dbReference>
<gene>
    <name evidence="4" type="ORF">FOXG_18695</name>
</gene>
<dbReference type="InterPro" id="IPR051750">
    <property type="entry name" value="Trans-sulfuration_enzymes"/>
</dbReference>
<dbReference type="GO" id="GO:0016491">
    <property type="term" value="F:oxidoreductase activity"/>
    <property type="evidence" value="ECO:0007669"/>
    <property type="project" value="UniProtKB-KW"/>
</dbReference>
<evidence type="ECO:0000313" key="5">
    <source>
        <dbReference type="Proteomes" id="UP000009097"/>
    </source>
</evidence>
<accession>A0A0J9WJI9</accession>
<sequence>MSFATMHGLSRLTRFGTLGLTYHRHFVRSHGTLQHSLRVLDAPHISWARDPGHVYEVVAELQTSGLLKIRLGFPDDSCDYLRDLILSMHKQQGHRLPIAHSATRGWFWDVRPKPAAHTGAHHARSETMSEFSWHTDCSYEDPLPRYFALQVLQHDRYGGGTLSAMNVASLIKFLSSETRKALMAPEFRMKIPPEFIIDPEKSFITGSILAPDPHSNIIRYRGDIVTPLTTRAEQALEELTAVLVRREVQAHSAMNLRSSDLPKGSILLMDNRRWMHARNEINDPERHLRRDAREEAAQKFEQFDLKAWPLLLKNDLYTVIERLINDTDPRNTYRHNVYTSVTGGGGGVSKPLFFATDAFENRRHRAHFGEFLKKIGIIERGDWVLSTHHGGSLYRSLDLTLEILENAGATVLAAGHQCPPPTVVQILQDFNVNVLAGDSSQIISIVHQISTMSDMKKRIKIGKVIYTSEGLSIIQRAQIYEVLGPVIIYSIIGGAEAGPYGASSPFLVDLDPETNCNDFIIDTRMTVIEVFPLSCTAGESGCIAEPLPDGETGVIAQTVLTRLRHPVIRYITGDIGSLHSLPHKAVGRIAKHDLRHYRVLRLRGRDHRFSFMWDGCDFQFDKLNKILSDPQSGVLLWQVILEKMQPSQEISLEIRLLSGQSSGDTVHLQTLLDLLKAYLDVSVSNEHKFKITFVNNVLGFELSETGRKVIRNWVYPNSLRALPLHEAHVHPPGTPHAVSSSLPTWESVIALASADKTVLDRIDYSYPRYVANLCDLTTKTLVLTLSKRFFIGKPIRSLIQRVRERLKFDSDDLVCYIFPSADDADDYAAQLRKKNAVVHHVRFFSPVAANSSNGNDYLAFSALFVPPDFKVYVMEFWVNFGTGITTRHAEYCLKHFDELISDPPDVKPVTADIPSHDRSSEAWIQRGPRDLEDLKAHIAQLATSERDDLKPVQATDVFIFPNGMNAIYNAAEVIAVNNPDSFVVAFGWIYPETIENLRRGTWKDVIPFKLGNEEELDQLASTLKTNEQIIAIFCELPSNIKIRELANEYGLIVVCDETVANFVNVDLLPYVDIITTSLTKMFSGAANVTGGSVIVNPNFGHYEELHYALRCRYPVVTCFPKDIAVLKQNSINMVERVKKANENTLIVIDRFENHPSVAYVNYPSRPAAIQNYERHRRKNGGYGNAFSVVFHNPESAQYFYDNLDVCKGPSFGTNFTLAIPFVQLAVYNVREKLEKYDLPKHVIRISVGLENSRQICSKMEEALAKVVRFEQSLGSQA</sequence>
<dbReference type="SUPFAM" id="SSF53383">
    <property type="entry name" value="PLP-dependent transferases"/>
    <property type="match status" value="1"/>
</dbReference>
<dbReference type="AlphaFoldDB" id="A0A0J9WJI9"/>
<dbReference type="SUPFAM" id="SSF56801">
    <property type="entry name" value="Acetyl-CoA synthetase-like"/>
    <property type="match status" value="1"/>
</dbReference>
<dbReference type="RefSeq" id="XP_018238407.1">
    <property type="nucleotide sequence ID" value="XM_018398834.1"/>
</dbReference>
<dbReference type="InterPro" id="IPR015424">
    <property type="entry name" value="PyrdxlP-dep_Trfase"/>
</dbReference>
<dbReference type="PANTHER" id="PTHR42699">
    <property type="match status" value="1"/>
</dbReference>
<evidence type="ECO:0000313" key="4">
    <source>
        <dbReference type="EMBL" id="KNB00362.1"/>
    </source>
</evidence>
<dbReference type="InterPro" id="IPR015421">
    <property type="entry name" value="PyrdxlP-dep_Trfase_major"/>
</dbReference>
<name>A0A0J9WJI9_FUSO4</name>
<organism evidence="4 5">
    <name type="scientific">Fusarium oxysporum f. sp. lycopersici (strain 4287 / CBS 123668 / FGSC 9935 / NRRL 34936)</name>
    <name type="common">Fusarium vascular wilt of tomato</name>
    <dbReference type="NCBI Taxonomy" id="426428"/>
    <lineage>
        <taxon>Eukaryota</taxon>
        <taxon>Fungi</taxon>
        <taxon>Dikarya</taxon>
        <taxon>Ascomycota</taxon>
        <taxon>Pezizomycotina</taxon>
        <taxon>Sordariomycetes</taxon>
        <taxon>Hypocreomycetidae</taxon>
        <taxon>Hypocreales</taxon>
        <taxon>Nectriaceae</taxon>
        <taxon>Fusarium</taxon>
        <taxon>Fusarium oxysporum species complex</taxon>
    </lineage>
</organism>
<dbReference type="Pfam" id="PF01053">
    <property type="entry name" value="Cys_Met_Meta_PP"/>
    <property type="match status" value="1"/>
</dbReference>
<dbReference type="EMBL" id="DS231699">
    <property type="protein sequence ID" value="KNB00362.1"/>
    <property type="molecule type" value="Genomic_DNA"/>
</dbReference>
<dbReference type="InterPro" id="IPR042098">
    <property type="entry name" value="TauD-like_sf"/>
</dbReference>
<evidence type="ECO:0000256" key="1">
    <source>
        <dbReference type="ARBA" id="ARBA00001933"/>
    </source>
</evidence>
<dbReference type="InterPro" id="IPR015422">
    <property type="entry name" value="PyrdxlP-dep_Trfase_small"/>
</dbReference>
<dbReference type="Gene3D" id="3.40.50.12780">
    <property type="entry name" value="N-terminal domain of ligase-like"/>
    <property type="match status" value="1"/>
</dbReference>
<proteinExistence type="predicted"/>
<keyword evidence="2" id="KW-0663">Pyridoxal phosphate</keyword>
<dbReference type="InterPro" id="IPR000277">
    <property type="entry name" value="Cys/Met-Metab_PyrdxlP-dep_enz"/>
</dbReference>
<reference evidence="4" key="2">
    <citation type="journal article" date="2010" name="Nature">
        <title>Comparative genomics reveals mobile pathogenicity chromosomes in Fusarium.</title>
        <authorList>
            <person name="Ma L.J."/>
            <person name="van der Does H.C."/>
            <person name="Borkovich K.A."/>
            <person name="Coleman J.J."/>
            <person name="Daboussi M.J."/>
            <person name="Di Pietro A."/>
            <person name="Dufresne M."/>
            <person name="Freitag M."/>
            <person name="Grabherr M."/>
            <person name="Henrissat B."/>
            <person name="Houterman P.M."/>
            <person name="Kang S."/>
            <person name="Shim W.B."/>
            <person name="Woloshuk C."/>
            <person name="Xie X."/>
            <person name="Xu J.R."/>
            <person name="Antoniw J."/>
            <person name="Baker S.E."/>
            <person name="Bluhm B.H."/>
            <person name="Breakspear A."/>
            <person name="Brown D.W."/>
            <person name="Butchko R.A."/>
            <person name="Chapman S."/>
            <person name="Coulson R."/>
            <person name="Coutinho P.M."/>
            <person name="Danchin E.G."/>
            <person name="Diener A."/>
            <person name="Gale L.R."/>
            <person name="Gardiner D.M."/>
            <person name="Goff S."/>
            <person name="Hammond-Kosack K.E."/>
            <person name="Hilburn K."/>
            <person name="Hua-Van A."/>
            <person name="Jonkers W."/>
            <person name="Kazan K."/>
            <person name="Kodira C.D."/>
            <person name="Koehrsen M."/>
            <person name="Kumar L."/>
            <person name="Lee Y.H."/>
            <person name="Li L."/>
            <person name="Manners J.M."/>
            <person name="Miranda-Saavedra D."/>
            <person name="Mukherjee M."/>
            <person name="Park G."/>
            <person name="Park J."/>
            <person name="Park S.Y."/>
            <person name="Proctor R.H."/>
            <person name="Regev A."/>
            <person name="Ruiz-Roldan M.C."/>
            <person name="Sain D."/>
            <person name="Sakthikumar S."/>
            <person name="Sykes S."/>
            <person name="Schwartz D.C."/>
            <person name="Turgeon B.G."/>
            <person name="Wapinski I."/>
            <person name="Yoder O."/>
            <person name="Young S."/>
            <person name="Zeng Q."/>
            <person name="Zhou S."/>
            <person name="Galagan J."/>
            <person name="Cuomo C.A."/>
            <person name="Kistler H.C."/>
            <person name="Rep M."/>
        </authorList>
    </citation>
    <scope>NUCLEOTIDE SEQUENCE [LARGE SCALE GENOMIC DNA]</scope>
    <source>
        <strain evidence="4">4287</strain>
    </source>
</reference>
<dbReference type="VEuPathDB" id="FungiDB:FOXG_18695"/>
<dbReference type="GO" id="GO:0030170">
    <property type="term" value="F:pyridoxal phosphate binding"/>
    <property type="evidence" value="ECO:0007669"/>
    <property type="project" value="InterPro"/>
</dbReference>
<dbReference type="GeneID" id="28959401"/>
<comment type="cofactor">
    <cofactor evidence="1">
        <name>pyridoxal 5'-phosphate</name>
        <dbReference type="ChEBI" id="CHEBI:597326"/>
    </cofactor>
</comment>